<dbReference type="InterPro" id="IPR029510">
    <property type="entry name" value="Ald_DH_CS_GLU"/>
</dbReference>
<dbReference type="InterPro" id="IPR044086">
    <property type="entry name" value="LUC3-like"/>
</dbReference>
<dbReference type="Gene3D" id="3.40.309.10">
    <property type="entry name" value="Aldehyde Dehydrogenase, Chain A, domain 2"/>
    <property type="match status" value="1"/>
</dbReference>
<gene>
    <name evidence="8" type="ORF">D0Z07_8808</name>
</gene>
<protein>
    <recommendedName>
        <fullName evidence="3">aldehyde dehydrogenase (NAD(+))</fullName>
        <ecNumber evidence="3">1.2.1.3</ecNumber>
    </recommendedName>
</protein>
<comment type="catalytic activity">
    <reaction evidence="4">
        <text>an aldehyde + NAD(+) + H2O = a carboxylate + NADH + 2 H(+)</text>
        <dbReference type="Rhea" id="RHEA:16185"/>
        <dbReference type="ChEBI" id="CHEBI:15377"/>
        <dbReference type="ChEBI" id="CHEBI:15378"/>
        <dbReference type="ChEBI" id="CHEBI:17478"/>
        <dbReference type="ChEBI" id="CHEBI:29067"/>
        <dbReference type="ChEBI" id="CHEBI:57540"/>
        <dbReference type="ChEBI" id="CHEBI:57945"/>
        <dbReference type="EC" id="1.2.1.3"/>
    </reaction>
</comment>
<dbReference type="InterPro" id="IPR016163">
    <property type="entry name" value="Ald_DH_C"/>
</dbReference>
<dbReference type="Pfam" id="PF00171">
    <property type="entry name" value="Aldedh"/>
    <property type="match status" value="1"/>
</dbReference>
<dbReference type="InterPro" id="IPR015590">
    <property type="entry name" value="Aldehyde_DH_dom"/>
</dbReference>
<comment type="similarity">
    <text evidence="1 6">Belongs to the aldehyde dehydrogenase family.</text>
</comment>
<dbReference type="EMBL" id="VNKQ01000019">
    <property type="protein sequence ID" value="KAG0645273.1"/>
    <property type="molecule type" value="Genomic_DNA"/>
</dbReference>
<dbReference type="InterPro" id="IPR016160">
    <property type="entry name" value="Ald_DH_CS_CYS"/>
</dbReference>
<dbReference type="AlphaFoldDB" id="A0A9P6VDM3"/>
<feature type="active site" evidence="5">
    <location>
        <position position="233"/>
    </location>
</feature>
<evidence type="ECO:0000313" key="8">
    <source>
        <dbReference type="EMBL" id="KAG0645273.1"/>
    </source>
</evidence>
<dbReference type="InterPro" id="IPR016161">
    <property type="entry name" value="Ald_DH/histidinol_DH"/>
</dbReference>
<dbReference type="SUPFAM" id="SSF53720">
    <property type="entry name" value="ALDH-like"/>
    <property type="match status" value="1"/>
</dbReference>
<evidence type="ECO:0000256" key="4">
    <source>
        <dbReference type="ARBA" id="ARBA00049194"/>
    </source>
</evidence>
<name>A0A9P6VDM3_9HELO</name>
<dbReference type="OrthoDB" id="310895at2759"/>
<comment type="caution">
    <text evidence="8">The sequence shown here is derived from an EMBL/GenBank/DDBJ whole genome shotgun (WGS) entry which is preliminary data.</text>
</comment>
<dbReference type="Gene3D" id="3.40.605.10">
    <property type="entry name" value="Aldehyde Dehydrogenase, Chain A, domain 1"/>
    <property type="match status" value="1"/>
</dbReference>
<dbReference type="PROSITE" id="PS00687">
    <property type="entry name" value="ALDEHYDE_DEHYDR_GLU"/>
    <property type="match status" value="1"/>
</dbReference>
<feature type="domain" description="Aldehyde dehydrogenase" evidence="7">
    <location>
        <begin position="24"/>
        <end position="453"/>
    </location>
</feature>
<evidence type="ECO:0000256" key="3">
    <source>
        <dbReference type="ARBA" id="ARBA00024226"/>
    </source>
</evidence>
<keyword evidence="2 6" id="KW-0560">Oxidoreductase</keyword>
<keyword evidence="9" id="KW-1185">Reference proteome</keyword>
<dbReference type="PANTHER" id="PTHR11699">
    <property type="entry name" value="ALDEHYDE DEHYDROGENASE-RELATED"/>
    <property type="match status" value="1"/>
</dbReference>
<organism evidence="8 9">
    <name type="scientific">Hyphodiscus hymeniophilus</name>
    <dbReference type="NCBI Taxonomy" id="353542"/>
    <lineage>
        <taxon>Eukaryota</taxon>
        <taxon>Fungi</taxon>
        <taxon>Dikarya</taxon>
        <taxon>Ascomycota</taxon>
        <taxon>Pezizomycotina</taxon>
        <taxon>Leotiomycetes</taxon>
        <taxon>Helotiales</taxon>
        <taxon>Hyphodiscaceae</taxon>
        <taxon>Hyphodiscus</taxon>
    </lineage>
</organism>
<evidence type="ECO:0000256" key="2">
    <source>
        <dbReference type="ARBA" id="ARBA00023002"/>
    </source>
</evidence>
<proteinExistence type="inferred from homology"/>
<dbReference type="FunFam" id="3.40.605.10:FF:000007">
    <property type="entry name" value="NAD/NADP-dependent betaine aldehyde dehydrogenase"/>
    <property type="match status" value="1"/>
</dbReference>
<dbReference type="PROSITE" id="PS00070">
    <property type="entry name" value="ALDEHYDE_DEHYDR_CYS"/>
    <property type="match status" value="1"/>
</dbReference>
<dbReference type="Proteomes" id="UP000785200">
    <property type="component" value="Unassembled WGS sequence"/>
</dbReference>
<sequence length="478" mass="52123">MADALSFEKFYNIINNEKIDTGASYHGINPFTGEALWETPVATEKDVNSAVLAAHKAFKTWSLMPWEERSKLLKKFADGLEKYKDEISDLLGKESGKTFPNEAQWSVPEKVLKETADVRIVTQYPPVGVVAGITPWNYPFQLAILKIAPSLMTGCTIVLKPSPLTPYSALKIGEIAAQIFPPGVVQVLGGDDKLGPWITKHPGIAKVSFTGSIATGKMVMAAAAHSLKRVNLELGGNDAAIITEDFDIPKAAQLASIAAFLHSGQVCMGTKRIYVHESVHDEFMKHFILIVKNFKAGEGFISPIQNKMQYEKVKSIYQDCQKLGYDFVVGSGKIEDRAGGYYVEPAVILNPPEDSRIVQEEPFGPIVPVLTFGSDEEVISRVNDSAVGLGATVYCRDERRAWQLAGSLDTGSVWVNGGLKMDPVALFGAHKQSGIGGELGPLGLTYYTNTRTVTYWKESVKDETNGVKQNGETVALFA</sequence>
<accession>A0A9P6VDM3</accession>
<dbReference type="EC" id="1.2.1.3" evidence="3"/>
<dbReference type="GO" id="GO:0004029">
    <property type="term" value="F:aldehyde dehydrogenase (NAD+) activity"/>
    <property type="evidence" value="ECO:0007669"/>
    <property type="project" value="UniProtKB-EC"/>
</dbReference>
<evidence type="ECO:0000259" key="7">
    <source>
        <dbReference type="Pfam" id="PF00171"/>
    </source>
</evidence>
<reference evidence="8" key="1">
    <citation type="submission" date="2019-07" db="EMBL/GenBank/DDBJ databases">
        <title>Hyphodiscus hymeniophilus genome sequencing and assembly.</title>
        <authorList>
            <person name="Kramer G."/>
            <person name="Nodwell J."/>
        </authorList>
    </citation>
    <scope>NUCLEOTIDE SEQUENCE</scope>
    <source>
        <strain evidence="8">ATCC 34498</strain>
    </source>
</reference>
<evidence type="ECO:0000313" key="9">
    <source>
        <dbReference type="Proteomes" id="UP000785200"/>
    </source>
</evidence>
<evidence type="ECO:0000256" key="5">
    <source>
        <dbReference type="PROSITE-ProRule" id="PRU10007"/>
    </source>
</evidence>
<evidence type="ECO:0000256" key="1">
    <source>
        <dbReference type="ARBA" id="ARBA00009986"/>
    </source>
</evidence>
<evidence type="ECO:0000256" key="6">
    <source>
        <dbReference type="RuleBase" id="RU003345"/>
    </source>
</evidence>
<dbReference type="InterPro" id="IPR016162">
    <property type="entry name" value="Ald_DH_N"/>
</dbReference>
<dbReference type="CDD" id="cd07106">
    <property type="entry name" value="ALDH_AldA-AAD23400"/>
    <property type="match status" value="1"/>
</dbReference>